<dbReference type="AlphaFoldDB" id="A0A494XT46"/>
<reference evidence="5 6" key="1">
    <citation type="submission" date="2018-10" db="EMBL/GenBank/DDBJ databases">
        <title>Robbsia sp. DHC34, isolated from soil.</title>
        <authorList>
            <person name="Gao Z.-H."/>
            <person name="Qiu L.-H."/>
        </authorList>
    </citation>
    <scope>NUCLEOTIDE SEQUENCE [LARGE SCALE GENOMIC DNA]</scope>
    <source>
        <strain evidence="5 6">DHC34</strain>
    </source>
</reference>
<dbReference type="InterPro" id="IPR050313">
    <property type="entry name" value="Carb_Metab_HTH_regulators"/>
</dbReference>
<evidence type="ECO:0000313" key="5">
    <source>
        <dbReference type="EMBL" id="RKP53787.1"/>
    </source>
</evidence>
<comment type="caution">
    <text evidence="5">The sequence shown here is derived from an EMBL/GenBank/DDBJ whole genome shotgun (WGS) entry which is preliminary data.</text>
</comment>
<evidence type="ECO:0000313" key="6">
    <source>
        <dbReference type="Proteomes" id="UP000270342"/>
    </source>
</evidence>
<dbReference type="RefSeq" id="WP_121087862.1">
    <property type="nucleotide sequence ID" value="NZ_RBZU01000006.1"/>
</dbReference>
<dbReference type="PANTHER" id="PTHR30363">
    <property type="entry name" value="HTH-TYPE TRANSCRIPTIONAL REGULATOR SRLR-RELATED"/>
    <property type="match status" value="1"/>
</dbReference>
<keyword evidence="2" id="KW-0805">Transcription regulation</keyword>
<evidence type="ECO:0000259" key="4">
    <source>
        <dbReference type="PROSITE" id="PS51000"/>
    </source>
</evidence>
<dbReference type="InterPro" id="IPR036388">
    <property type="entry name" value="WH-like_DNA-bd_sf"/>
</dbReference>
<dbReference type="SUPFAM" id="SSF100950">
    <property type="entry name" value="NagB/RpiA/CoA transferase-like"/>
    <property type="match status" value="1"/>
</dbReference>
<dbReference type="InterPro" id="IPR014036">
    <property type="entry name" value="DeoR-like_C"/>
</dbReference>
<sequence>MNDNIPLARRDEIALRLAQGQPVVAATLALEFAVSEDAIRRDLRALAAAGLCRRVYGGALPITAASAPMSARMDAARERKAALARAAASLIEPGELLFLDSGSTHLALVEFLPEDSDLVVATNSVDIAAAVLRRADLKLIMIGGAVDPDVGGCIDANAVHSVAQMNIDRCWIGACAVSPKGGISAFSLADATFKRAVLAASTHNAVLATTDKFAARAQHRVAALAAIEYIVVEHDLPRVQRASVSKAGAKVIVAEPAER</sequence>
<dbReference type="InterPro" id="IPR037171">
    <property type="entry name" value="NagB/RpiA_transferase-like"/>
</dbReference>
<dbReference type="Proteomes" id="UP000270342">
    <property type="component" value="Unassembled WGS sequence"/>
</dbReference>
<evidence type="ECO:0000256" key="2">
    <source>
        <dbReference type="ARBA" id="ARBA00023015"/>
    </source>
</evidence>
<organism evidence="5 6">
    <name type="scientific">Pararobbsia silviterrae</name>
    <dbReference type="NCBI Taxonomy" id="1792498"/>
    <lineage>
        <taxon>Bacteria</taxon>
        <taxon>Pseudomonadati</taxon>
        <taxon>Pseudomonadota</taxon>
        <taxon>Betaproteobacteria</taxon>
        <taxon>Burkholderiales</taxon>
        <taxon>Burkholderiaceae</taxon>
        <taxon>Pararobbsia</taxon>
    </lineage>
</organism>
<dbReference type="SMART" id="SM00420">
    <property type="entry name" value="HTH_DEOR"/>
    <property type="match status" value="1"/>
</dbReference>
<dbReference type="GO" id="GO:0003700">
    <property type="term" value="F:DNA-binding transcription factor activity"/>
    <property type="evidence" value="ECO:0007669"/>
    <property type="project" value="InterPro"/>
</dbReference>
<evidence type="ECO:0000256" key="1">
    <source>
        <dbReference type="ARBA" id="ARBA00022491"/>
    </source>
</evidence>
<gene>
    <name evidence="5" type="ORF">D7S86_15315</name>
</gene>
<keyword evidence="1" id="KW-0678">Repressor</keyword>
<name>A0A494XT46_9BURK</name>
<dbReference type="OrthoDB" id="9814815at2"/>
<dbReference type="InterPro" id="IPR036390">
    <property type="entry name" value="WH_DNA-bd_sf"/>
</dbReference>
<keyword evidence="6" id="KW-1185">Reference proteome</keyword>
<dbReference type="InterPro" id="IPR001034">
    <property type="entry name" value="DeoR_HTH"/>
</dbReference>
<dbReference type="SUPFAM" id="SSF46785">
    <property type="entry name" value="Winged helix' DNA-binding domain"/>
    <property type="match status" value="1"/>
</dbReference>
<dbReference type="PROSITE" id="PS51000">
    <property type="entry name" value="HTH_DEOR_2"/>
    <property type="match status" value="1"/>
</dbReference>
<evidence type="ECO:0000256" key="3">
    <source>
        <dbReference type="ARBA" id="ARBA00023163"/>
    </source>
</evidence>
<dbReference type="PRINTS" id="PR00037">
    <property type="entry name" value="HTHLACR"/>
</dbReference>
<proteinExistence type="predicted"/>
<keyword evidence="3" id="KW-0804">Transcription</keyword>
<dbReference type="PANTHER" id="PTHR30363:SF4">
    <property type="entry name" value="GLYCEROL-3-PHOSPHATE REGULON REPRESSOR"/>
    <property type="match status" value="1"/>
</dbReference>
<protein>
    <submittedName>
        <fullName evidence="5">DeoR/GlpR transcriptional regulator</fullName>
    </submittedName>
</protein>
<dbReference type="Pfam" id="PF08220">
    <property type="entry name" value="HTH_DeoR"/>
    <property type="match status" value="1"/>
</dbReference>
<dbReference type="Gene3D" id="1.10.10.10">
    <property type="entry name" value="Winged helix-like DNA-binding domain superfamily/Winged helix DNA-binding domain"/>
    <property type="match status" value="1"/>
</dbReference>
<feature type="domain" description="HTH deoR-type" evidence="4">
    <location>
        <begin position="6"/>
        <end position="61"/>
    </location>
</feature>
<dbReference type="SMART" id="SM01134">
    <property type="entry name" value="DeoRC"/>
    <property type="match status" value="1"/>
</dbReference>
<dbReference type="Pfam" id="PF00455">
    <property type="entry name" value="DeoRC"/>
    <property type="match status" value="1"/>
</dbReference>
<accession>A0A494XT46</accession>
<dbReference type="EMBL" id="RBZU01000006">
    <property type="protein sequence ID" value="RKP53787.1"/>
    <property type="molecule type" value="Genomic_DNA"/>
</dbReference>
<dbReference type="Gene3D" id="3.40.50.1360">
    <property type="match status" value="1"/>
</dbReference>